<evidence type="ECO:0000313" key="6">
    <source>
        <dbReference type="EMBL" id="KAK7278045.1"/>
    </source>
</evidence>
<dbReference type="SUPFAM" id="SSF90229">
    <property type="entry name" value="CCCH zinc finger"/>
    <property type="match status" value="1"/>
</dbReference>
<keyword evidence="1 4" id="KW-0479">Metal-binding</keyword>
<name>A0AAN9FKY1_CLITE</name>
<dbReference type="SUPFAM" id="SSF57667">
    <property type="entry name" value="beta-beta-alpha zinc fingers"/>
    <property type="match status" value="1"/>
</dbReference>
<evidence type="ECO:0000259" key="5">
    <source>
        <dbReference type="PROSITE" id="PS50103"/>
    </source>
</evidence>
<dbReference type="Proteomes" id="UP001359559">
    <property type="component" value="Unassembled WGS sequence"/>
</dbReference>
<dbReference type="Pfam" id="PF06220">
    <property type="entry name" value="zf-U1"/>
    <property type="match status" value="1"/>
</dbReference>
<keyword evidence="2 4" id="KW-0863">Zinc-finger</keyword>
<dbReference type="GO" id="GO:0005689">
    <property type="term" value="C:U12-type spliceosomal complex"/>
    <property type="evidence" value="ECO:0007669"/>
    <property type="project" value="TreeGrafter"/>
</dbReference>
<dbReference type="InterPro" id="IPR000571">
    <property type="entry name" value="Znf_CCCH"/>
</dbReference>
<dbReference type="PROSITE" id="PS50103">
    <property type="entry name" value="ZF_C3H1"/>
    <property type="match status" value="1"/>
</dbReference>
<organism evidence="6 7">
    <name type="scientific">Clitoria ternatea</name>
    <name type="common">Butterfly pea</name>
    <dbReference type="NCBI Taxonomy" id="43366"/>
    <lineage>
        <taxon>Eukaryota</taxon>
        <taxon>Viridiplantae</taxon>
        <taxon>Streptophyta</taxon>
        <taxon>Embryophyta</taxon>
        <taxon>Tracheophyta</taxon>
        <taxon>Spermatophyta</taxon>
        <taxon>Magnoliopsida</taxon>
        <taxon>eudicotyledons</taxon>
        <taxon>Gunneridae</taxon>
        <taxon>Pentapetalae</taxon>
        <taxon>rosids</taxon>
        <taxon>fabids</taxon>
        <taxon>Fabales</taxon>
        <taxon>Fabaceae</taxon>
        <taxon>Papilionoideae</taxon>
        <taxon>50 kb inversion clade</taxon>
        <taxon>NPAAA clade</taxon>
        <taxon>indigoferoid/millettioid clade</taxon>
        <taxon>Phaseoleae</taxon>
        <taxon>Clitoria</taxon>
    </lineage>
</organism>
<dbReference type="EMBL" id="JAYKXN010000006">
    <property type="protein sequence ID" value="KAK7278045.1"/>
    <property type="molecule type" value="Genomic_DNA"/>
</dbReference>
<dbReference type="Gene3D" id="3.30.160.60">
    <property type="entry name" value="Classic Zinc Finger"/>
    <property type="match status" value="1"/>
</dbReference>
<dbReference type="GO" id="GO:0008270">
    <property type="term" value="F:zinc ion binding"/>
    <property type="evidence" value="ECO:0007669"/>
    <property type="project" value="UniProtKB-KW"/>
</dbReference>
<gene>
    <name evidence="6" type="ORF">RJT34_23067</name>
</gene>
<dbReference type="InterPro" id="IPR013085">
    <property type="entry name" value="U1-CZ_Znf_C2H2"/>
</dbReference>
<dbReference type="InterPro" id="IPR036855">
    <property type="entry name" value="Znf_CCCH_sf"/>
</dbReference>
<dbReference type="PANTHER" id="PTHR16465">
    <property type="entry name" value="NUCLEASE-RELATED"/>
    <property type="match status" value="1"/>
</dbReference>
<evidence type="ECO:0000313" key="7">
    <source>
        <dbReference type="Proteomes" id="UP001359559"/>
    </source>
</evidence>
<sequence>MPARKYYCDYCDKQFPDTAGDRKRHLRGIQHQQAKARWHDSFNQQHLPPLCLHFINTGFCRYAHSCKYLHPVPNNMQQPPIMNTPPGSVVVRDNMGVSWGNLPPSLQPPPDGGYPPLPFIDWG</sequence>
<comment type="caution">
    <text evidence="6">The sequence shown here is derived from an EMBL/GenBank/DDBJ whole genome shotgun (WGS) entry which is preliminary data.</text>
</comment>
<evidence type="ECO:0000256" key="1">
    <source>
        <dbReference type="ARBA" id="ARBA00022723"/>
    </source>
</evidence>
<reference evidence="6 7" key="1">
    <citation type="submission" date="2024-01" db="EMBL/GenBank/DDBJ databases">
        <title>The genomes of 5 underutilized Papilionoideae crops provide insights into root nodulation and disease resistance.</title>
        <authorList>
            <person name="Yuan L."/>
        </authorList>
    </citation>
    <scope>NUCLEOTIDE SEQUENCE [LARGE SCALE GENOMIC DNA]</scope>
    <source>
        <strain evidence="6">LY-2023</strain>
        <tissue evidence="6">Leaf</tissue>
    </source>
</reference>
<proteinExistence type="predicted"/>
<dbReference type="InterPro" id="IPR036236">
    <property type="entry name" value="Znf_C2H2_sf"/>
</dbReference>
<protein>
    <recommendedName>
        <fullName evidence="5">C3H1-type domain-containing protein</fullName>
    </recommendedName>
</protein>
<keyword evidence="3 4" id="KW-0862">Zinc</keyword>
<keyword evidence="7" id="KW-1185">Reference proteome</keyword>
<dbReference type="AlphaFoldDB" id="A0AAN9FKY1"/>
<feature type="zinc finger region" description="C3H1-type" evidence="4">
    <location>
        <begin position="50"/>
        <end position="73"/>
    </location>
</feature>
<feature type="domain" description="C3H1-type" evidence="5">
    <location>
        <begin position="50"/>
        <end position="73"/>
    </location>
</feature>
<dbReference type="PANTHER" id="PTHR16465:SF0">
    <property type="entry name" value="ZINC FINGER MATRIN-TYPE PROTEIN 5"/>
    <property type="match status" value="1"/>
</dbReference>
<evidence type="ECO:0000256" key="4">
    <source>
        <dbReference type="PROSITE-ProRule" id="PRU00723"/>
    </source>
</evidence>
<evidence type="ECO:0000256" key="3">
    <source>
        <dbReference type="ARBA" id="ARBA00022833"/>
    </source>
</evidence>
<evidence type="ECO:0000256" key="2">
    <source>
        <dbReference type="ARBA" id="ARBA00022771"/>
    </source>
</evidence>
<accession>A0AAN9FKY1</accession>